<feature type="transmembrane region" description="Helical" evidence="1">
    <location>
        <begin position="58"/>
        <end position="80"/>
    </location>
</feature>
<comment type="caution">
    <text evidence="2">The sequence shown here is derived from an EMBL/GenBank/DDBJ whole genome shotgun (WGS) entry which is preliminary data.</text>
</comment>
<accession>A0A841J9P9</accession>
<name>A0A841J9P9_9SPHI</name>
<organism evidence="2 3">
    <name type="scientific">Mucilaginibacter lappiensis</name>
    <dbReference type="NCBI Taxonomy" id="354630"/>
    <lineage>
        <taxon>Bacteria</taxon>
        <taxon>Pseudomonadati</taxon>
        <taxon>Bacteroidota</taxon>
        <taxon>Sphingobacteriia</taxon>
        <taxon>Sphingobacteriales</taxon>
        <taxon>Sphingobacteriaceae</taxon>
        <taxon>Mucilaginibacter</taxon>
    </lineage>
</organism>
<dbReference type="AlphaFoldDB" id="A0A841J9P9"/>
<feature type="transmembrane region" description="Helical" evidence="1">
    <location>
        <begin position="125"/>
        <end position="143"/>
    </location>
</feature>
<evidence type="ECO:0000313" key="3">
    <source>
        <dbReference type="Proteomes" id="UP000548326"/>
    </source>
</evidence>
<feature type="transmembrane region" description="Helical" evidence="1">
    <location>
        <begin position="100"/>
        <end position="119"/>
    </location>
</feature>
<reference evidence="2 3" key="1">
    <citation type="submission" date="2020-08" db="EMBL/GenBank/DDBJ databases">
        <title>Genomic Encyclopedia of Type Strains, Phase IV (KMG-V): Genome sequencing to study the core and pangenomes of soil and plant-associated prokaryotes.</title>
        <authorList>
            <person name="Whitman W."/>
        </authorList>
    </citation>
    <scope>NUCLEOTIDE SEQUENCE [LARGE SCALE GENOMIC DNA]</scope>
    <source>
        <strain evidence="2 3">MP601</strain>
    </source>
</reference>
<sequence>MKKPASPPRLLYGIIAFLSLIGVVIVVRRMLTSIPVLINGYHPPVVKSNFTQIDDSLAQYPLLILVHIIPGLIFVLVGPFQFIQKIRTRYPRWHRFSGRLFLICGVVIGVTALIMSFAVPAIGGVNQAAATVLFSVFFLYALFKIFQQVRQHKLPQHREWAIRVYAVGMAITTIRIINGIFFATSRFTGLTPKEFFGIGFWIGFVLHLIAAEYWIGRTRLVKTKSTINALTNDPFIKFMHQ</sequence>
<evidence type="ECO:0000313" key="2">
    <source>
        <dbReference type="EMBL" id="MBB6127072.1"/>
    </source>
</evidence>
<feature type="transmembrane region" description="Helical" evidence="1">
    <location>
        <begin position="164"/>
        <end position="183"/>
    </location>
</feature>
<proteinExistence type="predicted"/>
<evidence type="ECO:0000256" key="1">
    <source>
        <dbReference type="SAM" id="Phobius"/>
    </source>
</evidence>
<keyword evidence="1" id="KW-1133">Transmembrane helix</keyword>
<gene>
    <name evidence="2" type="ORF">HDF22_001178</name>
</gene>
<dbReference type="Pfam" id="PF10067">
    <property type="entry name" value="DUF2306"/>
    <property type="match status" value="1"/>
</dbReference>
<dbReference type="EMBL" id="JACHCA010000003">
    <property type="protein sequence ID" value="MBB6127072.1"/>
    <property type="molecule type" value="Genomic_DNA"/>
</dbReference>
<dbReference type="RefSeq" id="WP_183586286.1">
    <property type="nucleotide sequence ID" value="NZ_JACHCA010000003.1"/>
</dbReference>
<protein>
    <submittedName>
        <fullName evidence="2">Putative membrane protein</fullName>
    </submittedName>
</protein>
<feature type="transmembrane region" description="Helical" evidence="1">
    <location>
        <begin position="12"/>
        <end position="38"/>
    </location>
</feature>
<feature type="transmembrane region" description="Helical" evidence="1">
    <location>
        <begin position="195"/>
        <end position="215"/>
    </location>
</feature>
<keyword evidence="1" id="KW-0472">Membrane</keyword>
<keyword evidence="1" id="KW-0812">Transmembrane</keyword>
<dbReference type="Proteomes" id="UP000548326">
    <property type="component" value="Unassembled WGS sequence"/>
</dbReference>
<dbReference type="InterPro" id="IPR018750">
    <property type="entry name" value="DUF2306_membrane"/>
</dbReference>